<evidence type="ECO:0000313" key="8">
    <source>
        <dbReference type="EMBL" id="MEC5387337.1"/>
    </source>
</evidence>
<feature type="domain" description="tRNA/rRNA methyltransferase SpoU type" evidence="7">
    <location>
        <begin position="2"/>
        <end position="141"/>
    </location>
</feature>
<comment type="similarity">
    <text evidence="6">Belongs to the class IV-like SAM-binding methyltransferase superfamily. RNA methyltransferase TrmH family. TrmL subfamily.</text>
</comment>
<dbReference type="GO" id="GO:0008168">
    <property type="term" value="F:methyltransferase activity"/>
    <property type="evidence" value="ECO:0007669"/>
    <property type="project" value="UniProtKB-KW"/>
</dbReference>
<dbReference type="Gene3D" id="3.40.1280.10">
    <property type="match status" value="1"/>
</dbReference>
<comment type="subcellular location">
    <subcellularLocation>
        <location evidence="6">Cytoplasm</location>
    </subcellularLocation>
</comment>
<dbReference type="EC" id="2.1.1.207" evidence="6"/>
<comment type="catalytic activity">
    <reaction evidence="6">
        <text>5-carboxymethylaminomethyluridine(34) in tRNA(Leu) + S-adenosyl-L-methionine = 5-carboxymethylaminomethyl-2'-O-methyluridine(34) in tRNA(Leu) + S-adenosyl-L-homocysteine + H(+)</text>
        <dbReference type="Rhea" id="RHEA:43088"/>
        <dbReference type="Rhea" id="RHEA-COMP:10333"/>
        <dbReference type="Rhea" id="RHEA-COMP:10334"/>
        <dbReference type="ChEBI" id="CHEBI:15378"/>
        <dbReference type="ChEBI" id="CHEBI:57856"/>
        <dbReference type="ChEBI" id="CHEBI:59789"/>
        <dbReference type="ChEBI" id="CHEBI:74508"/>
        <dbReference type="ChEBI" id="CHEBI:74511"/>
        <dbReference type="EC" id="2.1.1.207"/>
    </reaction>
</comment>
<comment type="caution">
    <text evidence="8">The sequence shown here is derived from an EMBL/GenBank/DDBJ whole genome shotgun (WGS) entry which is preliminary data.</text>
</comment>
<evidence type="ECO:0000256" key="4">
    <source>
        <dbReference type="ARBA" id="ARBA00022691"/>
    </source>
</evidence>
<evidence type="ECO:0000256" key="2">
    <source>
        <dbReference type="ARBA" id="ARBA00022603"/>
    </source>
</evidence>
<dbReference type="PIRSF" id="PIRSF029256">
    <property type="entry name" value="SpoU_TrmH_prd"/>
    <property type="match status" value="1"/>
</dbReference>
<evidence type="ECO:0000256" key="6">
    <source>
        <dbReference type="HAMAP-Rule" id="MF_01885"/>
    </source>
</evidence>
<name>A0ABU6K753_9RHOO</name>
<feature type="binding site" evidence="6">
    <location>
        <position position="100"/>
    </location>
    <ligand>
        <name>S-adenosyl-L-methionine</name>
        <dbReference type="ChEBI" id="CHEBI:59789"/>
    </ligand>
</feature>
<keyword evidence="2 6" id="KW-0489">Methyltransferase</keyword>
<keyword evidence="9" id="KW-1185">Reference proteome</keyword>
<dbReference type="InterPro" id="IPR016914">
    <property type="entry name" value="TrmL"/>
</dbReference>
<gene>
    <name evidence="6" type="primary">trmL</name>
    <name evidence="8" type="ORF">VVD49_16525</name>
</gene>
<accession>A0ABU6K753</accession>
<sequence>MFHVVLFEPEIPPNTGNIMRLCANTGARLHLVQPLGFELSDKQLTRAGMDYRDKAVVTVHGDWLACCRELGERRMFALTTHGSRRFDTPQYQDEDVFVFGPESRGLPVWLRESFAPDFRLRIPMVADSRSLNLSNSAAVVVMEAWRQLGFRGGV</sequence>
<comment type="function">
    <text evidence="6">Methylates the ribose at the nucleotide 34 wobble position in the two leucyl isoacceptors tRNA(Leu)(CmAA) and tRNA(Leu)(cmnm5UmAA). Catalyzes the methyl transfer from S-adenosyl-L-methionine to the 2'-OH of the wobble nucleotide.</text>
</comment>
<dbReference type="InterPro" id="IPR029028">
    <property type="entry name" value="Alpha/beta_knot_MTases"/>
</dbReference>
<dbReference type="RefSeq" id="WP_327600311.1">
    <property type="nucleotide sequence ID" value="NZ_JAYXHS010000003.1"/>
</dbReference>
<dbReference type="GO" id="GO:0032259">
    <property type="term" value="P:methylation"/>
    <property type="evidence" value="ECO:0007669"/>
    <property type="project" value="UniProtKB-KW"/>
</dbReference>
<reference evidence="8 9" key="1">
    <citation type="submission" date="2024-01" db="EMBL/GenBank/DDBJ databases">
        <title>Uliginosibacterium soil sp. nov.</title>
        <authorList>
            <person name="Lv Y."/>
        </authorList>
    </citation>
    <scope>NUCLEOTIDE SEQUENCE [LARGE SCALE GENOMIC DNA]</scope>
    <source>
        <strain evidence="8 9">H3</strain>
    </source>
</reference>
<keyword evidence="5 6" id="KW-0819">tRNA processing</keyword>
<dbReference type="PANTHER" id="PTHR42971:SF1">
    <property type="entry name" value="TRNA (CYTIDINE(34)-2'-O)-METHYLTRANSFERASE"/>
    <property type="match status" value="1"/>
</dbReference>
<dbReference type="HAMAP" id="MF_01885">
    <property type="entry name" value="tRNA_methyltr_TrmL"/>
    <property type="match status" value="1"/>
</dbReference>
<comment type="subunit">
    <text evidence="6">Homodimer.</text>
</comment>
<proteinExistence type="inferred from homology"/>
<dbReference type="InterPro" id="IPR029026">
    <property type="entry name" value="tRNA_m1G_MTases_N"/>
</dbReference>
<feature type="binding site" evidence="6">
    <location>
        <position position="122"/>
    </location>
    <ligand>
        <name>S-adenosyl-L-methionine</name>
        <dbReference type="ChEBI" id="CHEBI:59789"/>
    </ligand>
</feature>
<protein>
    <recommendedName>
        <fullName evidence="6">tRNA (cytidine(34)-2'-O)-methyltransferase</fullName>
        <ecNumber evidence="6">2.1.1.207</ecNumber>
    </recommendedName>
    <alternativeName>
        <fullName evidence="6">tRNA (cytidine/uridine-2'-O-)-methyltransferase TrmL</fullName>
    </alternativeName>
</protein>
<keyword evidence="1 6" id="KW-0963">Cytoplasm</keyword>
<dbReference type="Pfam" id="PF00588">
    <property type="entry name" value="SpoU_methylase"/>
    <property type="match status" value="1"/>
</dbReference>
<comment type="catalytic activity">
    <reaction evidence="6">
        <text>cytidine(34) in tRNA + S-adenosyl-L-methionine = 2'-O-methylcytidine(34) in tRNA + S-adenosyl-L-homocysteine + H(+)</text>
        <dbReference type="Rhea" id="RHEA:43084"/>
        <dbReference type="Rhea" id="RHEA-COMP:10331"/>
        <dbReference type="Rhea" id="RHEA-COMP:10332"/>
        <dbReference type="ChEBI" id="CHEBI:15378"/>
        <dbReference type="ChEBI" id="CHEBI:57856"/>
        <dbReference type="ChEBI" id="CHEBI:59789"/>
        <dbReference type="ChEBI" id="CHEBI:74495"/>
        <dbReference type="ChEBI" id="CHEBI:82748"/>
        <dbReference type="EC" id="2.1.1.207"/>
    </reaction>
</comment>
<evidence type="ECO:0000256" key="3">
    <source>
        <dbReference type="ARBA" id="ARBA00022679"/>
    </source>
</evidence>
<dbReference type="SUPFAM" id="SSF75217">
    <property type="entry name" value="alpha/beta knot"/>
    <property type="match status" value="1"/>
</dbReference>
<evidence type="ECO:0000259" key="7">
    <source>
        <dbReference type="Pfam" id="PF00588"/>
    </source>
</evidence>
<dbReference type="EMBL" id="JAYXHS010000003">
    <property type="protein sequence ID" value="MEC5387337.1"/>
    <property type="molecule type" value="Genomic_DNA"/>
</dbReference>
<dbReference type="Proteomes" id="UP001331561">
    <property type="component" value="Unassembled WGS sequence"/>
</dbReference>
<organism evidence="8 9">
    <name type="scientific">Uliginosibacterium silvisoli</name>
    <dbReference type="NCBI Taxonomy" id="3114758"/>
    <lineage>
        <taxon>Bacteria</taxon>
        <taxon>Pseudomonadati</taxon>
        <taxon>Pseudomonadota</taxon>
        <taxon>Betaproteobacteria</taxon>
        <taxon>Rhodocyclales</taxon>
        <taxon>Zoogloeaceae</taxon>
        <taxon>Uliginosibacterium</taxon>
    </lineage>
</organism>
<dbReference type="InterPro" id="IPR001537">
    <property type="entry name" value="SpoU_MeTrfase"/>
</dbReference>
<dbReference type="CDD" id="cd18094">
    <property type="entry name" value="SpoU-like_TrmL"/>
    <property type="match status" value="1"/>
</dbReference>
<feature type="binding site" evidence="6">
    <location>
        <position position="78"/>
    </location>
    <ligand>
        <name>S-adenosyl-L-methionine</name>
        <dbReference type="ChEBI" id="CHEBI:59789"/>
    </ligand>
</feature>
<evidence type="ECO:0000256" key="1">
    <source>
        <dbReference type="ARBA" id="ARBA00022490"/>
    </source>
</evidence>
<dbReference type="PANTHER" id="PTHR42971">
    <property type="entry name" value="TRNA (CYTIDINE(34)-2'-O)-METHYLTRANSFERASE"/>
    <property type="match status" value="1"/>
</dbReference>
<evidence type="ECO:0000313" key="9">
    <source>
        <dbReference type="Proteomes" id="UP001331561"/>
    </source>
</evidence>
<keyword evidence="4 6" id="KW-0949">S-adenosyl-L-methionine</keyword>
<evidence type="ECO:0000256" key="5">
    <source>
        <dbReference type="ARBA" id="ARBA00022694"/>
    </source>
</evidence>
<feature type="binding site" evidence="6">
    <location>
        <position position="130"/>
    </location>
    <ligand>
        <name>S-adenosyl-L-methionine</name>
        <dbReference type="ChEBI" id="CHEBI:59789"/>
    </ligand>
</feature>
<keyword evidence="3 6" id="KW-0808">Transferase</keyword>